<dbReference type="EMBL" id="LT629749">
    <property type="protein sequence ID" value="SDS37695.1"/>
    <property type="molecule type" value="Genomic_DNA"/>
</dbReference>
<feature type="chain" id="PRO_5009259106" evidence="1">
    <location>
        <begin position="28"/>
        <end position="410"/>
    </location>
</feature>
<accession>A0A1H1RPQ7</accession>
<organism evidence="2 3">
    <name type="scientific">Friedmanniella luteola</name>
    <dbReference type="NCBI Taxonomy" id="546871"/>
    <lineage>
        <taxon>Bacteria</taxon>
        <taxon>Bacillati</taxon>
        <taxon>Actinomycetota</taxon>
        <taxon>Actinomycetes</taxon>
        <taxon>Propionibacteriales</taxon>
        <taxon>Nocardioidaceae</taxon>
        <taxon>Friedmanniella</taxon>
    </lineage>
</organism>
<keyword evidence="1" id="KW-0732">Signal</keyword>
<gene>
    <name evidence="2" type="ORF">SAMN04488543_1615</name>
</gene>
<sequence length="410" mass="40551">MSHPRRLGAAALAAAAVTLTTALPAQAATFNAFGGSAYASTAKVGTLVNSDKTSYVPLCTLKAPTSATDNTAKLSLGLVGSVGAATTKVSSAKTTSTKTSLTTTKVATTSLLTGLVQARAITSTATVKRTSTGYTRSGASVFSGLKIGGRTITATPKPNTKVELPGVATVLLNAQSSSYSSGGHNAATTALKVTLLPGNRLGLPVGTVVVGVSNASLHTTTHARPYGTAFGTQLDAAGIVGSGRTAAVHLPCGGTSGKSRTNGVASVHVPGLLEVGAVKSTGRSTDTSTSTVAATTAALARVDLLNGVVTLDSVDVTATATRKGKAVVTSSSGTEVAGLKINGRAVSVSGKENTKINIAGVGTLHLRRVVKSAISTTVYGAQLVLSTDKAGLKKGTTLTVGYAKAGVSAS</sequence>
<dbReference type="AlphaFoldDB" id="A0A1H1RPQ7"/>
<dbReference type="RefSeq" id="WP_091411821.1">
    <property type="nucleotide sequence ID" value="NZ_LT629749.1"/>
</dbReference>
<feature type="signal peptide" evidence="1">
    <location>
        <begin position="1"/>
        <end position="27"/>
    </location>
</feature>
<keyword evidence="3" id="KW-1185">Reference proteome</keyword>
<evidence type="ECO:0000313" key="3">
    <source>
        <dbReference type="Proteomes" id="UP000199092"/>
    </source>
</evidence>
<protein>
    <submittedName>
        <fullName evidence="2">Uncharacterized protein</fullName>
    </submittedName>
</protein>
<evidence type="ECO:0000313" key="2">
    <source>
        <dbReference type="EMBL" id="SDS37695.1"/>
    </source>
</evidence>
<proteinExistence type="predicted"/>
<reference evidence="2 3" key="1">
    <citation type="submission" date="2016-10" db="EMBL/GenBank/DDBJ databases">
        <authorList>
            <person name="de Groot N.N."/>
        </authorList>
    </citation>
    <scope>NUCLEOTIDE SEQUENCE [LARGE SCALE GENOMIC DNA]</scope>
    <source>
        <strain evidence="2 3">DSM 21741</strain>
    </source>
</reference>
<name>A0A1H1RPQ7_9ACTN</name>
<dbReference type="NCBIfam" id="NF040603">
    <property type="entry name" value="choice_anch_P"/>
    <property type="match status" value="2"/>
</dbReference>
<dbReference type="OrthoDB" id="3804352at2"/>
<evidence type="ECO:0000256" key="1">
    <source>
        <dbReference type="SAM" id="SignalP"/>
    </source>
</evidence>
<dbReference type="Proteomes" id="UP000199092">
    <property type="component" value="Chromosome I"/>
</dbReference>